<organism evidence="6 7">
    <name type="scientific">Aphidius gifuensis</name>
    <name type="common">Parasitoid wasp</name>
    <dbReference type="NCBI Taxonomy" id="684658"/>
    <lineage>
        <taxon>Eukaryota</taxon>
        <taxon>Metazoa</taxon>
        <taxon>Ecdysozoa</taxon>
        <taxon>Arthropoda</taxon>
        <taxon>Hexapoda</taxon>
        <taxon>Insecta</taxon>
        <taxon>Pterygota</taxon>
        <taxon>Neoptera</taxon>
        <taxon>Endopterygota</taxon>
        <taxon>Hymenoptera</taxon>
        <taxon>Apocrita</taxon>
        <taxon>Ichneumonoidea</taxon>
        <taxon>Braconidae</taxon>
        <taxon>Aphidiinae</taxon>
        <taxon>Aphidius</taxon>
    </lineage>
</organism>
<dbReference type="InterPro" id="IPR000215">
    <property type="entry name" value="Serpin_fam"/>
</dbReference>
<proteinExistence type="inferred from homology"/>
<dbReference type="InterPro" id="IPR042178">
    <property type="entry name" value="Serpin_sf_1"/>
</dbReference>
<dbReference type="SUPFAM" id="SSF56574">
    <property type="entry name" value="Serpins"/>
    <property type="match status" value="1"/>
</dbReference>
<feature type="domain" description="Serpin" evidence="5">
    <location>
        <begin position="13"/>
        <end position="529"/>
    </location>
</feature>
<evidence type="ECO:0000313" key="7">
    <source>
        <dbReference type="Proteomes" id="UP000639338"/>
    </source>
</evidence>
<dbReference type="AlphaFoldDB" id="A0A835CWH1"/>
<evidence type="ECO:0000256" key="4">
    <source>
        <dbReference type="SAM" id="MobiDB-lite"/>
    </source>
</evidence>
<gene>
    <name evidence="6" type="ORF">HCN44_010915</name>
</gene>
<dbReference type="EMBL" id="JACMRX010000001">
    <property type="protein sequence ID" value="KAF7998507.1"/>
    <property type="molecule type" value="Genomic_DNA"/>
</dbReference>
<dbReference type="OrthoDB" id="8179360at2759"/>
<keyword evidence="1" id="KW-0646">Protease inhibitor</keyword>
<keyword evidence="7" id="KW-1185">Reference proteome</keyword>
<dbReference type="InterPro" id="IPR036186">
    <property type="entry name" value="Serpin_sf"/>
</dbReference>
<dbReference type="InterPro" id="IPR023796">
    <property type="entry name" value="Serpin_dom"/>
</dbReference>
<accession>A0A835CWH1</accession>
<evidence type="ECO:0000256" key="2">
    <source>
        <dbReference type="ARBA" id="ARBA00022900"/>
    </source>
</evidence>
<dbReference type="InterPro" id="IPR023795">
    <property type="entry name" value="Serpin_CS"/>
</dbReference>
<comment type="similarity">
    <text evidence="3">Belongs to the serpin family.</text>
</comment>
<protein>
    <recommendedName>
        <fullName evidence="5">Serpin domain-containing protein</fullName>
    </recommendedName>
</protein>
<dbReference type="PANTHER" id="PTHR11461">
    <property type="entry name" value="SERINE PROTEASE INHIBITOR, SERPIN"/>
    <property type="match status" value="1"/>
</dbReference>
<dbReference type="Gene3D" id="2.30.39.10">
    <property type="entry name" value="Alpha-1-antitrypsin, domain 1"/>
    <property type="match status" value="1"/>
</dbReference>
<dbReference type="Gene3D" id="3.30.497.10">
    <property type="entry name" value="Antithrombin, subunit I, domain 2"/>
    <property type="match status" value="1"/>
</dbReference>
<name>A0A835CWH1_APHGI</name>
<sequence length="535" mass="59629">MTDVINNLGVKLLNCYSHHSGNVAFSPALLTFVLVAVYEGTAGRTSQQISHVLKLPRDRHITRIGLRDIHRRLRSYLNADTFLAGLTLNQDNVQLRPEYEDILRFYGFNVDTVVNNNTMNSTDQSTMTLNTNSSTTNMTNALVLSNVDITNSSSANNTVVPTPSINLIASDITIDNSTNSSSVQINQTLNQTKNRMPPTVTDLTGMPAVNIMDMMAVESSPDNMTSNQHSLTSDEADQFVTIDMVPTVSSAIDIGTKPSVINSSSRKKRLARSQRSFDTIPENIWFENHHNDWKYPPFNQNVTVSDSTDQGTTELNFQVNGIAASIISTAYYTAILPFAHIHAIHSFAVEFPLDDSRYNVIMVLPADSIRSRNLIRLLSGETLRHIRKSMKPTWVKMQIPSFMLGGFVRLTSYLQMLGIKDMFEPRAANLSPMTPDLGVYVRDIQQSINVNIRNFMKDDLSSRTHNRTSTTSTLSPSIPTLDAKTSNFQDENLLHSKHPVPFIADRSFIFFIIDVHTSAAVTAGRIDDPLNSRLL</sequence>
<evidence type="ECO:0000259" key="5">
    <source>
        <dbReference type="SMART" id="SM00093"/>
    </source>
</evidence>
<evidence type="ECO:0000313" key="6">
    <source>
        <dbReference type="EMBL" id="KAF7998507.1"/>
    </source>
</evidence>
<dbReference type="SMART" id="SM00093">
    <property type="entry name" value="SERPIN"/>
    <property type="match status" value="1"/>
</dbReference>
<dbReference type="GO" id="GO:0005615">
    <property type="term" value="C:extracellular space"/>
    <property type="evidence" value="ECO:0007669"/>
    <property type="project" value="InterPro"/>
</dbReference>
<keyword evidence="2" id="KW-0722">Serine protease inhibitor</keyword>
<dbReference type="InterPro" id="IPR042185">
    <property type="entry name" value="Serpin_sf_2"/>
</dbReference>
<dbReference type="GO" id="GO:0004867">
    <property type="term" value="F:serine-type endopeptidase inhibitor activity"/>
    <property type="evidence" value="ECO:0007669"/>
    <property type="project" value="UniProtKB-KW"/>
</dbReference>
<evidence type="ECO:0000256" key="3">
    <source>
        <dbReference type="RuleBase" id="RU000411"/>
    </source>
</evidence>
<dbReference type="Proteomes" id="UP000639338">
    <property type="component" value="Unassembled WGS sequence"/>
</dbReference>
<comment type="caution">
    <text evidence="6">The sequence shown here is derived from an EMBL/GenBank/DDBJ whole genome shotgun (WGS) entry which is preliminary data.</text>
</comment>
<dbReference type="PANTHER" id="PTHR11461:SF130">
    <property type="entry name" value="SERPIN 85F"/>
    <property type="match status" value="1"/>
</dbReference>
<feature type="compositionally biased region" description="Low complexity" evidence="4">
    <location>
        <begin position="467"/>
        <end position="481"/>
    </location>
</feature>
<dbReference type="Pfam" id="PF00079">
    <property type="entry name" value="Serpin"/>
    <property type="match status" value="2"/>
</dbReference>
<dbReference type="PROSITE" id="PS00284">
    <property type="entry name" value="SERPIN"/>
    <property type="match status" value="1"/>
</dbReference>
<feature type="region of interest" description="Disordered" evidence="4">
    <location>
        <begin position="461"/>
        <end position="481"/>
    </location>
</feature>
<reference evidence="6 7" key="1">
    <citation type="submission" date="2020-08" db="EMBL/GenBank/DDBJ databases">
        <title>Aphidius gifuensis genome sequencing and assembly.</title>
        <authorList>
            <person name="Du Z."/>
        </authorList>
    </citation>
    <scope>NUCLEOTIDE SEQUENCE [LARGE SCALE GENOMIC DNA]</scope>
    <source>
        <strain evidence="6">YNYX2018</strain>
        <tissue evidence="6">Adults</tissue>
    </source>
</reference>
<evidence type="ECO:0000256" key="1">
    <source>
        <dbReference type="ARBA" id="ARBA00022690"/>
    </source>
</evidence>